<name>A0ABW6V3R1_MICFU</name>
<accession>A0ABW6V3R1</accession>
<comment type="caution">
    <text evidence="1">The sequence shown here is derived from an EMBL/GenBank/DDBJ whole genome shotgun (WGS) entry which is preliminary data.</text>
</comment>
<protein>
    <submittedName>
        <fullName evidence="1">Uncharacterized protein</fullName>
    </submittedName>
</protein>
<proteinExistence type="predicted"/>
<keyword evidence="2" id="KW-1185">Reference proteome</keyword>
<dbReference type="Proteomes" id="UP001602119">
    <property type="component" value="Unassembled WGS sequence"/>
</dbReference>
<evidence type="ECO:0000313" key="2">
    <source>
        <dbReference type="Proteomes" id="UP001602119"/>
    </source>
</evidence>
<dbReference type="RefSeq" id="WP_387341126.1">
    <property type="nucleotide sequence ID" value="NZ_JBIAXI010000004.1"/>
</dbReference>
<dbReference type="EMBL" id="JBIAXI010000004">
    <property type="protein sequence ID" value="MFF4772687.1"/>
    <property type="molecule type" value="Genomic_DNA"/>
</dbReference>
<evidence type="ECO:0000313" key="1">
    <source>
        <dbReference type="EMBL" id="MFF4772687.1"/>
    </source>
</evidence>
<organism evidence="1 2">
    <name type="scientific">Microtetraspora fusca</name>
    <dbReference type="NCBI Taxonomy" id="1997"/>
    <lineage>
        <taxon>Bacteria</taxon>
        <taxon>Bacillati</taxon>
        <taxon>Actinomycetota</taxon>
        <taxon>Actinomycetes</taxon>
        <taxon>Streptosporangiales</taxon>
        <taxon>Streptosporangiaceae</taxon>
        <taxon>Microtetraspora</taxon>
    </lineage>
</organism>
<reference evidence="1 2" key="1">
    <citation type="submission" date="2024-10" db="EMBL/GenBank/DDBJ databases">
        <title>The Natural Products Discovery Center: Release of the First 8490 Sequenced Strains for Exploring Actinobacteria Biosynthetic Diversity.</title>
        <authorList>
            <person name="Kalkreuter E."/>
            <person name="Kautsar S.A."/>
            <person name="Yang D."/>
            <person name="Bader C.D."/>
            <person name="Teijaro C.N."/>
            <person name="Fluegel L."/>
            <person name="Davis C.M."/>
            <person name="Simpson J.R."/>
            <person name="Lauterbach L."/>
            <person name="Steele A.D."/>
            <person name="Gui C."/>
            <person name="Meng S."/>
            <person name="Li G."/>
            <person name="Viehrig K."/>
            <person name="Ye F."/>
            <person name="Su P."/>
            <person name="Kiefer A.F."/>
            <person name="Nichols A."/>
            <person name="Cepeda A.J."/>
            <person name="Yan W."/>
            <person name="Fan B."/>
            <person name="Jiang Y."/>
            <person name="Adhikari A."/>
            <person name="Zheng C.-J."/>
            <person name="Schuster L."/>
            <person name="Cowan T.M."/>
            <person name="Smanski M.J."/>
            <person name="Chevrette M.G."/>
            <person name="De Carvalho L.P.S."/>
            <person name="Shen B."/>
        </authorList>
    </citation>
    <scope>NUCLEOTIDE SEQUENCE [LARGE SCALE GENOMIC DNA]</scope>
    <source>
        <strain evidence="1 2">NPDC001281</strain>
    </source>
</reference>
<sequence length="69" mass="7497">MDSAEFSDRSAIDPEATLVLRAEGAVDPELYARAAHATAVFVASRERTLDEVLACEDDWPVILALPPEL</sequence>
<gene>
    <name evidence="1" type="ORF">ACFY05_07490</name>
</gene>